<organism evidence="8 9">
    <name type="scientific">Salinicola corii</name>
    <dbReference type="NCBI Taxonomy" id="2606937"/>
    <lineage>
        <taxon>Bacteria</taxon>
        <taxon>Pseudomonadati</taxon>
        <taxon>Pseudomonadota</taxon>
        <taxon>Gammaproteobacteria</taxon>
        <taxon>Oceanospirillales</taxon>
        <taxon>Halomonadaceae</taxon>
        <taxon>Salinicola</taxon>
    </lineage>
</organism>
<evidence type="ECO:0000256" key="5">
    <source>
        <dbReference type="ARBA" id="ARBA00022989"/>
    </source>
</evidence>
<keyword evidence="3" id="KW-1003">Cell membrane</keyword>
<dbReference type="Gene3D" id="1.20.1250.20">
    <property type="entry name" value="MFS general substrate transporter like domains"/>
    <property type="match status" value="1"/>
</dbReference>
<feature type="transmembrane region" description="Helical" evidence="7">
    <location>
        <begin position="355"/>
        <end position="388"/>
    </location>
</feature>
<dbReference type="InterPro" id="IPR011701">
    <property type="entry name" value="MFS"/>
</dbReference>
<protein>
    <submittedName>
        <fullName evidence="8">MFS transporter</fullName>
    </submittedName>
</protein>
<reference evidence="8 9" key="1">
    <citation type="submission" date="2019-08" db="EMBL/GenBank/DDBJ databases">
        <title>Bioinformatics analysis of the strain L3 and L5.</title>
        <authorList>
            <person name="Li X."/>
        </authorList>
    </citation>
    <scope>NUCLEOTIDE SEQUENCE [LARGE SCALE GENOMIC DNA]</scope>
    <source>
        <strain evidence="8 9">L3</strain>
    </source>
</reference>
<evidence type="ECO:0000256" key="7">
    <source>
        <dbReference type="SAM" id="Phobius"/>
    </source>
</evidence>
<evidence type="ECO:0000256" key="6">
    <source>
        <dbReference type="ARBA" id="ARBA00023136"/>
    </source>
</evidence>
<dbReference type="Proteomes" id="UP000466024">
    <property type="component" value="Unassembled WGS sequence"/>
</dbReference>
<gene>
    <name evidence="8" type="ORF">F0A16_15330</name>
</gene>
<keyword evidence="9" id="KW-1185">Reference proteome</keyword>
<comment type="caution">
    <text evidence="8">The sequence shown here is derived from an EMBL/GenBank/DDBJ whole genome shotgun (WGS) entry which is preliminary data.</text>
</comment>
<proteinExistence type="predicted"/>
<dbReference type="PANTHER" id="PTHR23513">
    <property type="entry name" value="INTEGRAL MEMBRANE EFFLUX PROTEIN-RELATED"/>
    <property type="match status" value="1"/>
</dbReference>
<dbReference type="CDD" id="cd06173">
    <property type="entry name" value="MFS_MefA_like"/>
    <property type="match status" value="1"/>
</dbReference>
<dbReference type="GO" id="GO:0022857">
    <property type="term" value="F:transmembrane transporter activity"/>
    <property type="evidence" value="ECO:0007669"/>
    <property type="project" value="InterPro"/>
</dbReference>
<accession>A0A640WDF4</accession>
<keyword evidence="5 7" id="KW-1133">Transmembrane helix</keyword>
<keyword evidence="6 7" id="KW-0472">Membrane</keyword>
<feature type="transmembrane region" description="Helical" evidence="7">
    <location>
        <begin position="282"/>
        <end position="314"/>
    </location>
</feature>
<evidence type="ECO:0000256" key="4">
    <source>
        <dbReference type="ARBA" id="ARBA00022692"/>
    </source>
</evidence>
<sequence length="399" mass="42903">MTSSNRHFFVSLLLSRLADQMLLFLVPLVIYRLTGSVAWSGLAFFFETLPRFLAFPLCGQLCDRHRNDRLLRSSQRWRMATCIAAILGYLAVPHVAWLIGLSALVGVLSTQGVMAREMLLVQAFGATRYERLVSHAQLFDQVGTVLGPLVAAALLARLEWETVVVVIALGFALSDFAVWRWQRGARPELPVPRSDSPNGYRALLIAGRHLRTSPALPASIGLAMAVNLLLGTLLATAPAVVTGVQSHGEIYYGVLQAGGALATVLVLLFTARSLIPADRLGLLAYAAMALGGLMASVTAISSLYALGFLLVIGFDKMFSVSIRSLRRRVIPSEDFGKTTGLVVMLNNLTQPLGGLLVSATAGFLATGSILLGVALVMIATGVFILWCYRDHVLPSLGQC</sequence>
<evidence type="ECO:0000313" key="8">
    <source>
        <dbReference type="EMBL" id="KAA0016871.1"/>
    </source>
</evidence>
<evidence type="ECO:0000256" key="1">
    <source>
        <dbReference type="ARBA" id="ARBA00004651"/>
    </source>
</evidence>
<dbReference type="GO" id="GO:0005886">
    <property type="term" value="C:plasma membrane"/>
    <property type="evidence" value="ECO:0007669"/>
    <property type="project" value="UniProtKB-SubCell"/>
</dbReference>
<dbReference type="InterPro" id="IPR036259">
    <property type="entry name" value="MFS_trans_sf"/>
</dbReference>
<comment type="subcellular location">
    <subcellularLocation>
        <location evidence="1">Cell membrane</location>
        <topology evidence="1">Multi-pass membrane protein</topology>
    </subcellularLocation>
</comment>
<evidence type="ECO:0000256" key="3">
    <source>
        <dbReference type="ARBA" id="ARBA00022475"/>
    </source>
</evidence>
<evidence type="ECO:0000313" key="9">
    <source>
        <dbReference type="Proteomes" id="UP000466024"/>
    </source>
</evidence>
<feature type="transmembrane region" description="Helical" evidence="7">
    <location>
        <begin position="218"/>
        <end position="244"/>
    </location>
</feature>
<name>A0A640WDF4_9GAMM</name>
<dbReference type="Pfam" id="PF07690">
    <property type="entry name" value="MFS_1"/>
    <property type="match status" value="1"/>
</dbReference>
<dbReference type="RefSeq" id="WP_149436282.1">
    <property type="nucleotide sequence ID" value="NZ_VTPX01000009.1"/>
</dbReference>
<keyword evidence="2" id="KW-0813">Transport</keyword>
<dbReference type="AlphaFoldDB" id="A0A640WDF4"/>
<keyword evidence="4 7" id="KW-0812">Transmembrane</keyword>
<feature type="transmembrane region" description="Helical" evidence="7">
    <location>
        <begin position="250"/>
        <end position="270"/>
    </location>
</feature>
<dbReference type="PANTHER" id="PTHR23513:SF9">
    <property type="entry name" value="ENTEROBACTIN EXPORTER ENTS"/>
    <property type="match status" value="1"/>
</dbReference>
<feature type="transmembrane region" description="Helical" evidence="7">
    <location>
        <begin position="79"/>
        <end position="99"/>
    </location>
</feature>
<dbReference type="SUPFAM" id="SSF103473">
    <property type="entry name" value="MFS general substrate transporter"/>
    <property type="match status" value="1"/>
</dbReference>
<dbReference type="EMBL" id="VTPX01000009">
    <property type="protein sequence ID" value="KAA0016871.1"/>
    <property type="molecule type" value="Genomic_DNA"/>
</dbReference>
<evidence type="ECO:0000256" key="2">
    <source>
        <dbReference type="ARBA" id="ARBA00022448"/>
    </source>
</evidence>